<accession>A0A2V3IDQ9</accession>
<feature type="chain" id="PRO_5016070359" description="VWFA domain-containing protein" evidence="1">
    <location>
        <begin position="25"/>
        <end position="422"/>
    </location>
</feature>
<keyword evidence="1" id="KW-0732">Signal</keyword>
<protein>
    <recommendedName>
        <fullName evidence="4">VWFA domain-containing protein</fullName>
    </recommendedName>
</protein>
<sequence>MALEVISFYVVVVVVSILLPCCTAQPKCREAGLFAHVLCEGLSETQCEPAKQHGCISLDGNCTLDPDLARINPCPNNEYPVNDFVLSLSNPVSFRMSVNLLDASLSVLFLVDASPSMRDHLPKVITEFSTLATAMTKKLSAIIAVAVYAGEASFSRYGPPYLPLQSMTSNVSAVRNALQFIPSLQMKTVPRTLLNAIDKARYAQTIGWRGTNARRIVVVAGDTPGRDPTCTKSDYEPARTRFSIFNEFSETALIAASVGQPGLDGALAKLPQCPFSPSCSPVYCTPLPPDEGEQVAAGQLSALVNATKGLLLTGVDASALFRAALRVVNSPGRRFKAIDGVLYRLTAEYGYDTCGNRIVIQSPSLPLRVPALSVTTVDFSVALSENGCDGGPFVCHLGIGESRTNGSVLQLQRFLVRGCFSH</sequence>
<proteinExistence type="predicted"/>
<dbReference type="InterPro" id="IPR036465">
    <property type="entry name" value="vWFA_dom_sf"/>
</dbReference>
<dbReference type="Proteomes" id="UP000247409">
    <property type="component" value="Unassembled WGS sequence"/>
</dbReference>
<dbReference type="AlphaFoldDB" id="A0A2V3IDQ9"/>
<organism evidence="2 3">
    <name type="scientific">Gracilariopsis chorda</name>
    <dbReference type="NCBI Taxonomy" id="448386"/>
    <lineage>
        <taxon>Eukaryota</taxon>
        <taxon>Rhodophyta</taxon>
        <taxon>Florideophyceae</taxon>
        <taxon>Rhodymeniophycidae</taxon>
        <taxon>Gracilariales</taxon>
        <taxon>Gracilariaceae</taxon>
        <taxon>Gracilariopsis</taxon>
    </lineage>
</organism>
<dbReference type="SUPFAM" id="SSF53300">
    <property type="entry name" value="vWA-like"/>
    <property type="match status" value="1"/>
</dbReference>
<gene>
    <name evidence="2" type="ORF">BWQ96_10071</name>
</gene>
<evidence type="ECO:0000313" key="3">
    <source>
        <dbReference type="Proteomes" id="UP000247409"/>
    </source>
</evidence>
<reference evidence="2 3" key="1">
    <citation type="journal article" date="2018" name="Mol. Biol. Evol.">
        <title>Analysis of the draft genome of the red seaweed Gracilariopsis chorda provides insights into genome size evolution in Rhodophyta.</title>
        <authorList>
            <person name="Lee J."/>
            <person name="Yang E.C."/>
            <person name="Graf L."/>
            <person name="Yang J.H."/>
            <person name="Qiu H."/>
            <person name="Zel Zion U."/>
            <person name="Chan C.X."/>
            <person name="Stephens T.G."/>
            <person name="Weber A.P.M."/>
            <person name="Boo G.H."/>
            <person name="Boo S.M."/>
            <person name="Kim K.M."/>
            <person name="Shin Y."/>
            <person name="Jung M."/>
            <person name="Lee S.J."/>
            <person name="Yim H.S."/>
            <person name="Lee J.H."/>
            <person name="Bhattacharya D."/>
            <person name="Yoon H.S."/>
        </authorList>
    </citation>
    <scope>NUCLEOTIDE SEQUENCE [LARGE SCALE GENOMIC DNA]</scope>
    <source>
        <strain evidence="2 3">SKKU-2015</strain>
        <tissue evidence="2">Whole body</tissue>
    </source>
</reference>
<dbReference type="Gene3D" id="3.40.50.410">
    <property type="entry name" value="von Willebrand factor, type A domain"/>
    <property type="match status" value="1"/>
</dbReference>
<feature type="signal peptide" evidence="1">
    <location>
        <begin position="1"/>
        <end position="24"/>
    </location>
</feature>
<dbReference type="OrthoDB" id="10534570at2759"/>
<dbReference type="EMBL" id="NBIV01000340">
    <property type="protein sequence ID" value="PXF40216.1"/>
    <property type="molecule type" value="Genomic_DNA"/>
</dbReference>
<evidence type="ECO:0008006" key="4">
    <source>
        <dbReference type="Google" id="ProtNLM"/>
    </source>
</evidence>
<evidence type="ECO:0000256" key="1">
    <source>
        <dbReference type="SAM" id="SignalP"/>
    </source>
</evidence>
<keyword evidence="3" id="KW-1185">Reference proteome</keyword>
<evidence type="ECO:0000313" key="2">
    <source>
        <dbReference type="EMBL" id="PXF40216.1"/>
    </source>
</evidence>
<comment type="caution">
    <text evidence="2">The sequence shown here is derived from an EMBL/GenBank/DDBJ whole genome shotgun (WGS) entry which is preliminary data.</text>
</comment>
<name>A0A2V3IDQ9_9FLOR</name>